<proteinExistence type="predicted"/>
<organism evidence="1 2">
    <name type="scientific">Hygrophoropsis aurantiaca</name>
    <dbReference type="NCBI Taxonomy" id="72124"/>
    <lineage>
        <taxon>Eukaryota</taxon>
        <taxon>Fungi</taxon>
        <taxon>Dikarya</taxon>
        <taxon>Basidiomycota</taxon>
        <taxon>Agaricomycotina</taxon>
        <taxon>Agaricomycetes</taxon>
        <taxon>Agaricomycetidae</taxon>
        <taxon>Boletales</taxon>
        <taxon>Coniophorineae</taxon>
        <taxon>Hygrophoropsidaceae</taxon>
        <taxon>Hygrophoropsis</taxon>
    </lineage>
</organism>
<evidence type="ECO:0000313" key="2">
    <source>
        <dbReference type="Proteomes" id="UP000790377"/>
    </source>
</evidence>
<accession>A0ACB7ZSX7</accession>
<feature type="non-terminal residue" evidence="1">
    <location>
        <position position="1"/>
    </location>
</feature>
<gene>
    <name evidence="1" type="ORF">BJ138DRAFT_1019697</name>
</gene>
<keyword evidence="2" id="KW-1185">Reference proteome</keyword>
<comment type="caution">
    <text evidence="1">The sequence shown here is derived from an EMBL/GenBank/DDBJ whole genome shotgun (WGS) entry which is preliminary data.</text>
</comment>
<dbReference type="EMBL" id="MU268637">
    <property type="protein sequence ID" value="KAH7904036.1"/>
    <property type="molecule type" value="Genomic_DNA"/>
</dbReference>
<reference evidence="1" key="1">
    <citation type="journal article" date="2021" name="New Phytol.">
        <title>Evolutionary innovations through gain and loss of genes in the ectomycorrhizal Boletales.</title>
        <authorList>
            <person name="Wu G."/>
            <person name="Miyauchi S."/>
            <person name="Morin E."/>
            <person name="Kuo A."/>
            <person name="Drula E."/>
            <person name="Varga T."/>
            <person name="Kohler A."/>
            <person name="Feng B."/>
            <person name="Cao Y."/>
            <person name="Lipzen A."/>
            <person name="Daum C."/>
            <person name="Hundley H."/>
            <person name="Pangilinan J."/>
            <person name="Johnson J."/>
            <person name="Barry K."/>
            <person name="LaButti K."/>
            <person name="Ng V."/>
            <person name="Ahrendt S."/>
            <person name="Min B."/>
            <person name="Choi I.G."/>
            <person name="Park H."/>
            <person name="Plett J.M."/>
            <person name="Magnuson J."/>
            <person name="Spatafora J.W."/>
            <person name="Nagy L.G."/>
            <person name="Henrissat B."/>
            <person name="Grigoriev I.V."/>
            <person name="Yang Z.L."/>
            <person name="Xu J."/>
            <person name="Martin F.M."/>
        </authorList>
    </citation>
    <scope>NUCLEOTIDE SEQUENCE</scope>
    <source>
        <strain evidence="1">ATCC 28755</strain>
    </source>
</reference>
<name>A0ACB7ZSX7_9AGAM</name>
<evidence type="ECO:0000313" key="1">
    <source>
        <dbReference type="EMBL" id="KAH7904036.1"/>
    </source>
</evidence>
<dbReference type="Proteomes" id="UP000790377">
    <property type="component" value="Unassembled WGS sequence"/>
</dbReference>
<sequence>PGMIKKIWIYADNISVGGDIIDYLRTRLPEHLHGVVRPYNAVLGHEYCSEAMKEFRAGNIRILVCTDAAGMVCFSIMSGIFVN</sequence>
<protein>
    <submittedName>
        <fullName evidence="1">Uncharacterized protein</fullName>
    </submittedName>
</protein>